<reference evidence="3 4" key="1">
    <citation type="journal article" date="2014" name="Genome Biol. Evol.">
        <title>The genome of the myxosporean Thelohanellus kitauei shows adaptations to nutrient acquisition within its fish host.</title>
        <authorList>
            <person name="Yang Y."/>
            <person name="Xiong J."/>
            <person name="Zhou Z."/>
            <person name="Huo F."/>
            <person name="Miao W."/>
            <person name="Ran C."/>
            <person name="Liu Y."/>
            <person name="Zhang J."/>
            <person name="Feng J."/>
            <person name="Wang M."/>
            <person name="Wang M."/>
            <person name="Wang L."/>
            <person name="Yao B."/>
        </authorList>
    </citation>
    <scope>NUCLEOTIDE SEQUENCE [LARGE SCALE GENOMIC DNA]</scope>
    <source>
        <strain evidence="3">Wuqing</strain>
    </source>
</reference>
<dbReference type="AlphaFoldDB" id="A0A0C2N800"/>
<organism evidence="3 4">
    <name type="scientific">Thelohanellus kitauei</name>
    <name type="common">Myxosporean</name>
    <dbReference type="NCBI Taxonomy" id="669202"/>
    <lineage>
        <taxon>Eukaryota</taxon>
        <taxon>Metazoa</taxon>
        <taxon>Cnidaria</taxon>
        <taxon>Myxozoa</taxon>
        <taxon>Myxosporea</taxon>
        <taxon>Bivalvulida</taxon>
        <taxon>Platysporina</taxon>
        <taxon>Myxobolidae</taxon>
        <taxon>Thelohanellus</taxon>
    </lineage>
</organism>
<name>A0A0C2N800_THEKT</name>
<evidence type="ECO:0000256" key="2">
    <source>
        <dbReference type="SAM" id="SignalP"/>
    </source>
</evidence>
<feature type="signal peptide" evidence="2">
    <location>
        <begin position="1"/>
        <end position="26"/>
    </location>
</feature>
<evidence type="ECO:0000313" key="3">
    <source>
        <dbReference type="EMBL" id="KII70052.1"/>
    </source>
</evidence>
<dbReference type="Proteomes" id="UP000031668">
    <property type="component" value="Unassembled WGS sequence"/>
</dbReference>
<feature type="region of interest" description="Disordered" evidence="1">
    <location>
        <begin position="136"/>
        <end position="155"/>
    </location>
</feature>
<feature type="chain" id="PRO_5002152841" evidence="2">
    <location>
        <begin position="27"/>
        <end position="155"/>
    </location>
</feature>
<protein>
    <submittedName>
        <fullName evidence="3">Uncharacterized protein</fullName>
    </submittedName>
</protein>
<keyword evidence="2" id="KW-0732">Signal</keyword>
<gene>
    <name evidence="3" type="ORF">RF11_08531</name>
</gene>
<evidence type="ECO:0000256" key="1">
    <source>
        <dbReference type="SAM" id="MobiDB-lite"/>
    </source>
</evidence>
<sequence>MEKLFIIETMKIKALGLLMAFMCSLAVLEEPEKPKETLKCGYVYFQSMSVVANVTEARYKDLEPSLTMTIKCTIEMIAVHPSGDLRQSISDCCHKTYPENIRNRCPMRTEGLLPCMRVVEAALEYDKTVGIVTQNSNNSKTVKDDSHPSSDFNEV</sequence>
<evidence type="ECO:0000313" key="4">
    <source>
        <dbReference type="Proteomes" id="UP000031668"/>
    </source>
</evidence>
<comment type="caution">
    <text evidence="3">The sequence shown here is derived from an EMBL/GenBank/DDBJ whole genome shotgun (WGS) entry which is preliminary data.</text>
</comment>
<keyword evidence="4" id="KW-1185">Reference proteome</keyword>
<accession>A0A0C2N800</accession>
<dbReference type="EMBL" id="JWZT01002207">
    <property type="protein sequence ID" value="KII70052.1"/>
    <property type="molecule type" value="Genomic_DNA"/>
</dbReference>
<proteinExistence type="predicted"/>